<comment type="caution">
    <text evidence="4">The sequence shown here is derived from an EMBL/GenBank/DDBJ whole genome shotgun (WGS) entry which is preliminary data.</text>
</comment>
<gene>
    <name evidence="4" type="ORF">G9H71_17130</name>
</gene>
<keyword evidence="2" id="KW-1133">Transmembrane helix</keyword>
<accession>A0ABX0GY30</accession>
<dbReference type="EMBL" id="JAANNP010000034">
    <property type="protein sequence ID" value="NHC15505.1"/>
    <property type="molecule type" value="Genomic_DNA"/>
</dbReference>
<protein>
    <recommendedName>
        <fullName evidence="3">Putative zinc-finger domain-containing protein</fullName>
    </recommendedName>
</protein>
<feature type="domain" description="Putative zinc-finger" evidence="3">
    <location>
        <begin position="3"/>
        <end position="36"/>
    </location>
</feature>
<feature type="region of interest" description="Disordered" evidence="1">
    <location>
        <begin position="238"/>
        <end position="265"/>
    </location>
</feature>
<dbReference type="InterPro" id="IPR027383">
    <property type="entry name" value="Znf_put"/>
</dbReference>
<evidence type="ECO:0000313" key="4">
    <source>
        <dbReference type="EMBL" id="NHC15505.1"/>
    </source>
</evidence>
<keyword evidence="2" id="KW-0812">Transmembrane</keyword>
<dbReference type="Proteomes" id="UP000800981">
    <property type="component" value="Unassembled WGS sequence"/>
</dbReference>
<evidence type="ECO:0000256" key="2">
    <source>
        <dbReference type="SAM" id="Phobius"/>
    </source>
</evidence>
<keyword evidence="5" id="KW-1185">Reference proteome</keyword>
<evidence type="ECO:0000313" key="5">
    <source>
        <dbReference type="Proteomes" id="UP000800981"/>
    </source>
</evidence>
<proteinExistence type="predicted"/>
<evidence type="ECO:0000256" key="1">
    <source>
        <dbReference type="SAM" id="MobiDB-lite"/>
    </source>
</evidence>
<evidence type="ECO:0000259" key="3">
    <source>
        <dbReference type="Pfam" id="PF13490"/>
    </source>
</evidence>
<dbReference type="Pfam" id="PF13490">
    <property type="entry name" value="zf-HC2"/>
    <property type="match status" value="1"/>
</dbReference>
<name>A0ABX0GY30_9ACTN</name>
<reference evidence="4 5" key="1">
    <citation type="submission" date="2020-03" db="EMBL/GenBank/DDBJ databases">
        <title>Two novel Motilibacter sp.</title>
        <authorList>
            <person name="Liu S."/>
        </authorList>
    </citation>
    <scope>NUCLEOTIDE SEQUENCE [LARGE SCALE GENOMIC DNA]</scope>
    <source>
        <strain evidence="4 5">E257</strain>
    </source>
</reference>
<organism evidence="4 5">
    <name type="scientific">Motilibacter deserti</name>
    <dbReference type="NCBI Taxonomy" id="2714956"/>
    <lineage>
        <taxon>Bacteria</taxon>
        <taxon>Bacillati</taxon>
        <taxon>Actinomycetota</taxon>
        <taxon>Actinomycetes</taxon>
        <taxon>Motilibacterales</taxon>
        <taxon>Motilibacteraceae</taxon>
        <taxon>Motilibacter</taxon>
    </lineage>
</organism>
<keyword evidence="2" id="KW-0472">Membrane</keyword>
<feature type="transmembrane region" description="Helical" evidence="2">
    <location>
        <begin position="216"/>
        <end position="232"/>
    </location>
</feature>
<feature type="transmembrane region" description="Helical" evidence="2">
    <location>
        <begin position="102"/>
        <end position="125"/>
    </location>
</feature>
<sequence>MRCEDFAEALSAQLDGEDSPEERAAIADHERTCPDCDAWAGRARTLHRAARTGSVQPQPDLAAAVLAAVAARRSPLQRVRHTALAGAQAVGGWLRPRGLPDVALRLGLLAVGVFQGLHCLGLAFAPDEPAAAADGHAHSHGHSHGGAAAAASHAAEHLDRDLAAFGLGLAVAFAAIALRPRRAAPHLPFLVTLVGALVVFVGIDLASGAASPTEEVDHALPLLGLLLVAALARRERSGKREPALLPRPTTSRPGLGIVGGRRRAA</sequence>
<feature type="transmembrane region" description="Helical" evidence="2">
    <location>
        <begin position="190"/>
        <end position="210"/>
    </location>
</feature>
<feature type="transmembrane region" description="Helical" evidence="2">
    <location>
        <begin position="162"/>
        <end position="178"/>
    </location>
</feature>